<evidence type="ECO:0000256" key="11">
    <source>
        <dbReference type="ARBA" id="ARBA00023065"/>
    </source>
</evidence>
<evidence type="ECO:0000256" key="6">
    <source>
        <dbReference type="ARBA" id="ARBA00022723"/>
    </source>
</evidence>
<evidence type="ECO:0000256" key="1">
    <source>
        <dbReference type="ARBA" id="ARBA00004479"/>
    </source>
</evidence>
<comment type="subcellular location">
    <subcellularLocation>
        <location evidence="1">Membrane</location>
        <topology evidence="1">Single-pass type I membrane protein</topology>
    </subcellularLocation>
</comment>
<protein>
    <submittedName>
        <fullName evidence="18">Voltage-dependent calcium channel subunit alpha-2/delta-1</fullName>
    </submittedName>
</protein>
<dbReference type="PROSITE" id="PS50234">
    <property type="entry name" value="VWFA"/>
    <property type="match status" value="1"/>
</dbReference>
<dbReference type="SUPFAM" id="SSF53300">
    <property type="entry name" value="vWA-like"/>
    <property type="match status" value="1"/>
</dbReference>
<reference evidence="18 19" key="1">
    <citation type="submission" date="2013-11" db="EMBL/GenBank/DDBJ databases">
        <title>Genome sequencing of Stegodyphus mimosarum.</title>
        <authorList>
            <person name="Bechsgaard J."/>
        </authorList>
    </citation>
    <scope>NUCLEOTIDE SEQUENCE [LARGE SCALE GENOMIC DNA]</scope>
</reference>
<feature type="domain" description="VWFA" evidence="17">
    <location>
        <begin position="231"/>
        <end position="421"/>
    </location>
</feature>
<feature type="coiled-coil region" evidence="16">
    <location>
        <begin position="719"/>
        <end position="746"/>
    </location>
</feature>
<keyword evidence="12" id="KW-0472">Membrane</keyword>
<evidence type="ECO:0000256" key="13">
    <source>
        <dbReference type="ARBA" id="ARBA00023157"/>
    </source>
</evidence>
<evidence type="ECO:0000256" key="10">
    <source>
        <dbReference type="ARBA" id="ARBA00022989"/>
    </source>
</evidence>
<dbReference type="OMA" id="ENRTERW"/>
<dbReference type="InterPro" id="IPR013608">
    <property type="entry name" value="VWA_N"/>
</dbReference>
<dbReference type="Gene3D" id="3.30.450.20">
    <property type="entry name" value="PAS domain"/>
    <property type="match status" value="1"/>
</dbReference>
<evidence type="ECO:0000256" key="16">
    <source>
        <dbReference type="SAM" id="Coils"/>
    </source>
</evidence>
<evidence type="ECO:0000256" key="7">
    <source>
        <dbReference type="ARBA" id="ARBA00022729"/>
    </source>
</evidence>
<dbReference type="GO" id="GO:0046872">
    <property type="term" value="F:metal ion binding"/>
    <property type="evidence" value="ECO:0007669"/>
    <property type="project" value="UniProtKB-KW"/>
</dbReference>
<feature type="non-terminal residue" evidence="18">
    <location>
        <position position="830"/>
    </location>
</feature>
<evidence type="ECO:0000256" key="5">
    <source>
        <dbReference type="ARBA" id="ARBA00022692"/>
    </source>
</evidence>
<evidence type="ECO:0000256" key="2">
    <source>
        <dbReference type="ARBA" id="ARBA00022448"/>
    </source>
</evidence>
<dbReference type="Gene3D" id="1.20.120.20">
    <property type="entry name" value="Apolipoprotein"/>
    <property type="match status" value="1"/>
</dbReference>
<keyword evidence="2" id="KW-0813">Transport</keyword>
<dbReference type="Gene3D" id="3.40.50.410">
    <property type="entry name" value="von Willebrand factor, type A domain"/>
    <property type="match status" value="1"/>
</dbReference>
<keyword evidence="11" id="KW-0406">Ion transport</keyword>
<accession>A0A087U8Z0</accession>
<organism evidence="18 19">
    <name type="scientific">Stegodyphus mimosarum</name>
    <name type="common">African social velvet spider</name>
    <dbReference type="NCBI Taxonomy" id="407821"/>
    <lineage>
        <taxon>Eukaryota</taxon>
        <taxon>Metazoa</taxon>
        <taxon>Ecdysozoa</taxon>
        <taxon>Arthropoda</taxon>
        <taxon>Chelicerata</taxon>
        <taxon>Arachnida</taxon>
        <taxon>Araneae</taxon>
        <taxon>Araneomorphae</taxon>
        <taxon>Entelegynae</taxon>
        <taxon>Eresoidea</taxon>
        <taxon>Eresidae</taxon>
        <taxon>Stegodyphus</taxon>
    </lineage>
</organism>
<keyword evidence="9" id="KW-0851">Voltage-gated channel</keyword>
<dbReference type="InterPro" id="IPR013680">
    <property type="entry name" value="VDCC_a2/dsu"/>
</dbReference>
<dbReference type="SMART" id="SM00327">
    <property type="entry name" value="VWA"/>
    <property type="match status" value="1"/>
</dbReference>
<evidence type="ECO:0000256" key="12">
    <source>
        <dbReference type="ARBA" id="ARBA00023136"/>
    </source>
</evidence>
<keyword evidence="10" id="KW-1133">Transmembrane helix</keyword>
<dbReference type="InterPro" id="IPR012337">
    <property type="entry name" value="RNaseH-like_sf"/>
</dbReference>
<dbReference type="GO" id="GO:0005245">
    <property type="term" value="F:voltage-gated calcium channel activity"/>
    <property type="evidence" value="ECO:0007669"/>
    <property type="project" value="TreeGrafter"/>
</dbReference>
<dbReference type="InterPro" id="IPR051173">
    <property type="entry name" value="Ca_channel_alpha-2/delta"/>
</dbReference>
<dbReference type="SUPFAM" id="SSF53098">
    <property type="entry name" value="Ribonuclease H-like"/>
    <property type="match status" value="1"/>
</dbReference>
<evidence type="ECO:0000259" key="17">
    <source>
        <dbReference type="PROSITE" id="PS50234"/>
    </source>
</evidence>
<evidence type="ECO:0000313" key="18">
    <source>
        <dbReference type="EMBL" id="KFM73829.1"/>
    </source>
</evidence>
<dbReference type="Gene3D" id="3.30.420.10">
    <property type="entry name" value="Ribonuclease H-like superfamily/Ribonuclease H"/>
    <property type="match status" value="1"/>
</dbReference>
<dbReference type="GO" id="GO:0005891">
    <property type="term" value="C:voltage-gated calcium channel complex"/>
    <property type="evidence" value="ECO:0007669"/>
    <property type="project" value="TreeGrafter"/>
</dbReference>
<dbReference type="STRING" id="407821.A0A087U8Z0"/>
<keyword evidence="7" id="KW-0732">Signal</keyword>
<keyword evidence="16" id="KW-0175">Coiled coil</keyword>
<keyword evidence="13" id="KW-1015">Disulfide bond</keyword>
<dbReference type="OrthoDB" id="8179127at2759"/>
<dbReference type="PANTHER" id="PTHR10166:SF67">
    <property type="entry name" value="VWFA DOMAIN-CONTAINING PROTEIN"/>
    <property type="match status" value="1"/>
</dbReference>
<dbReference type="InterPro" id="IPR036465">
    <property type="entry name" value="vWFA_dom_sf"/>
</dbReference>
<evidence type="ECO:0000313" key="19">
    <source>
        <dbReference type="Proteomes" id="UP000054359"/>
    </source>
</evidence>
<dbReference type="Proteomes" id="UP000054359">
    <property type="component" value="Unassembled WGS sequence"/>
</dbReference>
<evidence type="ECO:0000256" key="9">
    <source>
        <dbReference type="ARBA" id="ARBA00022882"/>
    </source>
</evidence>
<keyword evidence="6" id="KW-0479">Metal-binding</keyword>
<gene>
    <name evidence="18" type="ORF">X975_12376</name>
</gene>
<evidence type="ECO:0000256" key="4">
    <source>
        <dbReference type="ARBA" id="ARBA00022673"/>
    </source>
</evidence>
<dbReference type="AlphaFoldDB" id="A0A087U8Z0"/>
<dbReference type="InterPro" id="IPR002035">
    <property type="entry name" value="VWF_A"/>
</dbReference>
<feature type="coiled-coil region" evidence="16">
    <location>
        <begin position="530"/>
        <end position="557"/>
    </location>
</feature>
<proteinExistence type="predicted"/>
<keyword evidence="3" id="KW-0109">Calcium transport</keyword>
<sequence length="830" mass="95923">MSLRLLPQTTSGNKYILIVVDYFTKWPEAYPIPDQEAATVAEMMKQHWLSRHFYLLQDQETAFFSKLESYNHDDMRRSKLHKVDGHSLVHKMSHDLTKHLEKKMEALEISDVNFVKMKDFSDNDPRLVYSEKFKKPVNYSYSAVHIPDEIYVMYPEILNGLKWSAALDKVFQENAKNDPGLMWQYFGSHSGFMRTYPAHQWKAVPRKPNFPDLFDARLRPWYVHASSSPKDVVILMDTSGSMHGQPMQIMKVAVKAVLTTFGENDFINVASFSSTTEWVSCFDTLVQANDRNKQIFYKDIDALEERHMAKLSLALEFAFQALAQFRENRTERWAGAECNQIIMLFSDGGTEQAWEVLEKYNPDKELPEMASERKLKDVFLDKEFDSEGKNLLSDDETDSDAGYFTAIQAYGQIRTKIQDYVKVLSRPLVLSGEKHFEWTNFYIDAMGLGMMTTITLPVFNRTETGNQTMVGIMGVDVSLQEFLEYEPSYEMGPIAYSFGINHNGYVVFYPDLKTEFEFTEDPLPIDFLDIEIQNSAKEELREAMINLETSKRSLTSLLKMPDREHVVRHHMEYYYTPVNKTSFSIAIVIPTDRTHYLVAEEPDVSESLNLLDFQMLGMHIAPWKYCHGAILKMTTPEIMSNLSKSSRETPKQCKIQLLQRLAWDIRKTEDIIDYWQSEQQEGKRKGVVATFVQTESGLTRIYPPRFVKKGWKAGQASVKDEMKAVQESVKDEMKAVKEEMKVGQEEMKREITCMIENKFVARESRIDAVENKVGYIEERVSSVKEQVQERMSSVKEQIQERVSAMKQQIDERVHAVGKEASFTDACSSLP</sequence>
<evidence type="ECO:0000256" key="3">
    <source>
        <dbReference type="ARBA" id="ARBA00022568"/>
    </source>
</evidence>
<dbReference type="PANTHER" id="PTHR10166">
    <property type="entry name" value="VOLTAGE-DEPENDENT CALCIUM CHANNEL SUBUNIT ALPHA-2/DELTA-RELATED"/>
    <property type="match status" value="1"/>
</dbReference>
<dbReference type="GO" id="GO:0003676">
    <property type="term" value="F:nucleic acid binding"/>
    <property type="evidence" value="ECO:0007669"/>
    <property type="project" value="InterPro"/>
</dbReference>
<keyword evidence="14" id="KW-0325">Glycoprotein</keyword>
<dbReference type="Pfam" id="PF13519">
    <property type="entry name" value="VWA_2"/>
    <property type="match status" value="1"/>
</dbReference>
<keyword evidence="4" id="KW-0107">Calcium channel</keyword>
<dbReference type="Pfam" id="PF08399">
    <property type="entry name" value="VWA_N"/>
    <property type="match status" value="1"/>
</dbReference>
<keyword evidence="15" id="KW-0407">Ion channel</keyword>
<dbReference type="EMBL" id="KK118782">
    <property type="protein sequence ID" value="KFM73829.1"/>
    <property type="molecule type" value="Genomic_DNA"/>
</dbReference>
<keyword evidence="5" id="KW-0812">Transmembrane</keyword>
<evidence type="ECO:0000256" key="8">
    <source>
        <dbReference type="ARBA" id="ARBA00022837"/>
    </source>
</evidence>
<evidence type="ECO:0000256" key="14">
    <source>
        <dbReference type="ARBA" id="ARBA00023180"/>
    </source>
</evidence>
<keyword evidence="19" id="KW-1185">Reference proteome</keyword>
<dbReference type="InterPro" id="IPR036397">
    <property type="entry name" value="RNaseH_sf"/>
</dbReference>
<name>A0A087U8Z0_STEMI</name>
<evidence type="ECO:0000256" key="15">
    <source>
        <dbReference type="ARBA" id="ARBA00023303"/>
    </source>
</evidence>
<keyword evidence="8" id="KW-0106">Calcium</keyword>
<dbReference type="Pfam" id="PF08473">
    <property type="entry name" value="VGCC_alpha2"/>
    <property type="match status" value="1"/>
</dbReference>